<accession>A0ABD2Q6E0</accession>
<organism evidence="1 2">
    <name type="scientific">Cichlidogyrus casuarinus</name>
    <dbReference type="NCBI Taxonomy" id="1844966"/>
    <lineage>
        <taxon>Eukaryota</taxon>
        <taxon>Metazoa</taxon>
        <taxon>Spiralia</taxon>
        <taxon>Lophotrochozoa</taxon>
        <taxon>Platyhelminthes</taxon>
        <taxon>Monogenea</taxon>
        <taxon>Monopisthocotylea</taxon>
        <taxon>Dactylogyridea</taxon>
        <taxon>Ancyrocephalidae</taxon>
        <taxon>Cichlidogyrus</taxon>
    </lineage>
</organism>
<reference evidence="1 2" key="1">
    <citation type="submission" date="2024-11" db="EMBL/GenBank/DDBJ databases">
        <title>Adaptive evolution of stress response genes in parasites aligns with host niche diversity.</title>
        <authorList>
            <person name="Hahn C."/>
            <person name="Resl P."/>
        </authorList>
    </citation>
    <scope>NUCLEOTIDE SEQUENCE [LARGE SCALE GENOMIC DNA]</scope>
    <source>
        <strain evidence="1">EGGRZ-B1_66</strain>
        <tissue evidence="1">Body</tissue>
    </source>
</reference>
<protein>
    <submittedName>
        <fullName evidence="1">Uncharacterized protein</fullName>
    </submittedName>
</protein>
<comment type="caution">
    <text evidence="1">The sequence shown here is derived from an EMBL/GenBank/DDBJ whole genome shotgun (WGS) entry which is preliminary data.</text>
</comment>
<dbReference type="Proteomes" id="UP001626550">
    <property type="component" value="Unassembled WGS sequence"/>
</dbReference>
<keyword evidence="2" id="KW-1185">Reference proteome</keyword>
<name>A0ABD2Q6E0_9PLAT</name>
<dbReference type="AlphaFoldDB" id="A0ABD2Q6E0"/>
<proteinExistence type="predicted"/>
<dbReference type="EMBL" id="JBJKFK010000813">
    <property type="protein sequence ID" value="KAL3315152.1"/>
    <property type="molecule type" value="Genomic_DNA"/>
</dbReference>
<gene>
    <name evidence="1" type="ORF">Ciccas_006217</name>
</gene>
<evidence type="ECO:0000313" key="2">
    <source>
        <dbReference type="Proteomes" id="UP001626550"/>
    </source>
</evidence>
<sequence>MDLNAMPTTRFCCQDILPQETLIYPHVDALVILKYHLFARLLNQPFRKYLGYMPEFKVPCLELRSNDPVDYIATAEVKV</sequence>
<evidence type="ECO:0000313" key="1">
    <source>
        <dbReference type="EMBL" id="KAL3315152.1"/>
    </source>
</evidence>